<feature type="transmembrane region" description="Helical" evidence="1">
    <location>
        <begin position="16"/>
        <end position="35"/>
    </location>
</feature>
<keyword evidence="1" id="KW-0812">Transmembrane</keyword>
<sequence>MILGEMKTKRERERDCLSYFFLLVFSLFVLMYNVTDLDLDTLFKVIPVIKVTFTSIIGFIRV</sequence>
<keyword evidence="1" id="KW-0472">Membrane</keyword>
<accession>T1K4X5</accession>
<dbReference type="EMBL" id="CAEY01001581">
    <property type="status" value="NOT_ANNOTATED_CDS"/>
    <property type="molecule type" value="Genomic_DNA"/>
</dbReference>
<evidence type="ECO:0000256" key="1">
    <source>
        <dbReference type="SAM" id="Phobius"/>
    </source>
</evidence>
<dbReference type="AlphaFoldDB" id="T1K4X5"/>
<dbReference type="HOGENOM" id="CLU_2906955_0_0_1"/>
<reference evidence="2" key="2">
    <citation type="submission" date="2015-06" db="UniProtKB">
        <authorList>
            <consortium name="EnsemblMetazoa"/>
        </authorList>
    </citation>
    <scope>IDENTIFICATION</scope>
</reference>
<organism evidence="2 3">
    <name type="scientific">Tetranychus urticae</name>
    <name type="common">Two-spotted spider mite</name>
    <dbReference type="NCBI Taxonomy" id="32264"/>
    <lineage>
        <taxon>Eukaryota</taxon>
        <taxon>Metazoa</taxon>
        <taxon>Ecdysozoa</taxon>
        <taxon>Arthropoda</taxon>
        <taxon>Chelicerata</taxon>
        <taxon>Arachnida</taxon>
        <taxon>Acari</taxon>
        <taxon>Acariformes</taxon>
        <taxon>Trombidiformes</taxon>
        <taxon>Prostigmata</taxon>
        <taxon>Eleutherengona</taxon>
        <taxon>Raphignathae</taxon>
        <taxon>Tetranychoidea</taxon>
        <taxon>Tetranychidae</taxon>
        <taxon>Tetranychus</taxon>
    </lineage>
</organism>
<proteinExistence type="predicted"/>
<protein>
    <submittedName>
        <fullName evidence="2">Uncharacterized protein</fullName>
    </submittedName>
</protein>
<evidence type="ECO:0000313" key="3">
    <source>
        <dbReference type="Proteomes" id="UP000015104"/>
    </source>
</evidence>
<name>T1K4X5_TETUR</name>
<dbReference type="Proteomes" id="UP000015104">
    <property type="component" value="Unassembled WGS sequence"/>
</dbReference>
<reference evidence="3" key="1">
    <citation type="submission" date="2011-08" db="EMBL/GenBank/DDBJ databases">
        <authorList>
            <person name="Rombauts S."/>
        </authorList>
    </citation>
    <scope>NUCLEOTIDE SEQUENCE</scope>
    <source>
        <strain evidence="3">London</strain>
    </source>
</reference>
<evidence type="ECO:0000313" key="2">
    <source>
        <dbReference type="EnsemblMetazoa" id="tetur05g04250.1"/>
    </source>
</evidence>
<keyword evidence="3" id="KW-1185">Reference proteome</keyword>
<keyword evidence="1" id="KW-1133">Transmembrane helix</keyword>
<dbReference type="EnsemblMetazoa" id="tetur05g04250.1">
    <property type="protein sequence ID" value="tetur05g04250.1"/>
    <property type="gene ID" value="tetur05g04250"/>
</dbReference>